<evidence type="ECO:0000313" key="6">
    <source>
        <dbReference type="EMBL" id="GAP65203.1"/>
    </source>
</evidence>
<dbReference type="STRING" id="1475481.GCA_000953855_00500"/>
<feature type="domain" description="5'-Nucleotidase C-terminal" evidence="5">
    <location>
        <begin position="456"/>
        <end position="578"/>
    </location>
</feature>
<dbReference type="InterPro" id="IPR036907">
    <property type="entry name" value="5'-Nucleotdase_C_sf"/>
</dbReference>
<keyword evidence="3" id="KW-0547">Nucleotide-binding</keyword>
<dbReference type="Pfam" id="PF02872">
    <property type="entry name" value="5_nucleotid_C"/>
    <property type="match status" value="1"/>
</dbReference>
<dbReference type="AlphaFoldDB" id="A0A0K8QK33"/>
<dbReference type="NCBIfam" id="NF006938">
    <property type="entry name" value="PRK09420.1"/>
    <property type="match status" value="1"/>
</dbReference>
<sequence length="665" mass="70845">MHARTPFAALAAALLLAGCATPAAKNARIPDGTRADLALLETTDLHANVLSYDYDRLRDDPTLGFERVATLIRQARAQFPNTLLFDDGDTLQGTALADYQALAKPLGCDEEAAIYRAMDALGYDGGTIGNHEFNYGLAFLSQATGTPMDVPGATPRRCAGPHYPLVLSNVFGASDGKPLYAPYHVVARTFTAYAPDGSKLEVPLKIGILGFTPPPIMDWDHRNLAGKVTVEGVVEAAERYLSELRAQGVDLVVAISHGGLDAAPYTPGMENANWHLAGVPGIDAILLGHSHDVFPNPDPASRFARMPEVDNARGFVRGVPAVMGGFFGKDLGVIKLALARRDGRWVVDEAATHSEVRPICARERACVAPDPAIAPLVAAAHRATIAYVQTPIGRSDFRMSTYFADVGDVSALAAVAAAERAYAEDWIARDHADLKGIPVLAAASAFKTGFGGPGDYTDVPAGPLSIRSAADLYLYPNTLAVVKLDGAGVEAWLEKSAERFNRIDPAKTEPQPLIDRRVPGYNFDVLFGDLDYAIDVTRPAGRRIVALRWRGKPVDPAQPFLVVTNNYRASGGGRFPGLDGANIVLSAPDTNRQALIGWIRAHGTLRRADLPARPWRFARVATAGPVTFASAADKADVARAAGLAGVRQLADHGDGTATYAIDLAR</sequence>
<dbReference type="SUPFAM" id="SSF56300">
    <property type="entry name" value="Metallo-dependent phosphatases"/>
    <property type="match status" value="1"/>
</dbReference>
<evidence type="ECO:0000259" key="4">
    <source>
        <dbReference type="Pfam" id="PF00149"/>
    </source>
</evidence>
<dbReference type="SUPFAM" id="SSF55816">
    <property type="entry name" value="5'-nucleotidase (syn. UDP-sugar hydrolase), C-terminal domain"/>
    <property type="match status" value="1"/>
</dbReference>
<dbReference type="Gene3D" id="3.90.780.10">
    <property type="entry name" value="5'-Nucleotidase, C-terminal domain"/>
    <property type="match status" value="1"/>
</dbReference>
<dbReference type="GO" id="GO:0046872">
    <property type="term" value="F:metal ion binding"/>
    <property type="evidence" value="ECO:0007669"/>
    <property type="project" value="InterPro"/>
</dbReference>
<keyword evidence="2 3" id="KW-0732">Signal</keyword>
<dbReference type="InterPro" id="IPR006179">
    <property type="entry name" value="5_nucleotidase/apyrase"/>
</dbReference>
<dbReference type="InterPro" id="IPR029052">
    <property type="entry name" value="Metallo-depent_PP-like"/>
</dbReference>
<dbReference type="PANTHER" id="PTHR11575">
    <property type="entry name" value="5'-NUCLEOTIDASE-RELATED"/>
    <property type="match status" value="1"/>
</dbReference>
<evidence type="ECO:0000313" key="7">
    <source>
        <dbReference type="Proteomes" id="UP000253740"/>
    </source>
</evidence>
<name>A0A0K8QK33_9GAMM</name>
<dbReference type="InterPro" id="IPR004843">
    <property type="entry name" value="Calcineurin-like_PHP"/>
</dbReference>
<evidence type="ECO:0000259" key="5">
    <source>
        <dbReference type="Pfam" id="PF02872"/>
    </source>
</evidence>
<dbReference type="Gene3D" id="3.60.21.10">
    <property type="match status" value="1"/>
</dbReference>
<proteinExistence type="inferred from homology"/>
<dbReference type="GO" id="GO:0009166">
    <property type="term" value="P:nucleotide catabolic process"/>
    <property type="evidence" value="ECO:0007669"/>
    <property type="project" value="InterPro"/>
</dbReference>
<dbReference type="InterPro" id="IPR008334">
    <property type="entry name" value="5'-Nucleotdase_C"/>
</dbReference>
<evidence type="ECO:0000256" key="1">
    <source>
        <dbReference type="ARBA" id="ARBA00006654"/>
    </source>
</evidence>
<dbReference type="PROSITE" id="PS51257">
    <property type="entry name" value="PROKAR_LIPOPROTEIN"/>
    <property type="match status" value="1"/>
</dbReference>
<dbReference type="GO" id="GO:0000166">
    <property type="term" value="F:nucleotide binding"/>
    <property type="evidence" value="ECO:0007669"/>
    <property type="project" value="UniProtKB-KW"/>
</dbReference>
<dbReference type="EMBL" id="DF970154">
    <property type="protein sequence ID" value="GAP65203.1"/>
    <property type="molecule type" value="Genomic_DNA"/>
</dbReference>
<evidence type="ECO:0000256" key="2">
    <source>
        <dbReference type="ARBA" id="ARBA00022729"/>
    </source>
</evidence>
<dbReference type="Proteomes" id="UP000253740">
    <property type="component" value="Unassembled WGS sequence"/>
</dbReference>
<feature type="chain" id="PRO_5005393563" evidence="3">
    <location>
        <begin position="24"/>
        <end position="665"/>
    </location>
</feature>
<accession>A0A0K8QK33</accession>
<dbReference type="GO" id="GO:0030288">
    <property type="term" value="C:outer membrane-bounded periplasmic space"/>
    <property type="evidence" value="ECO:0007669"/>
    <property type="project" value="TreeGrafter"/>
</dbReference>
<dbReference type="OrthoDB" id="9803927at2"/>
<protein>
    <submittedName>
        <fullName evidence="6">5'-nucleotidase/2', 3'-cyclicphosphodiesterase-like hydrolase</fullName>
    </submittedName>
</protein>
<evidence type="ECO:0000256" key="3">
    <source>
        <dbReference type="RuleBase" id="RU362119"/>
    </source>
</evidence>
<feature type="signal peptide" evidence="3">
    <location>
        <begin position="1"/>
        <end position="23"/>
    </location>
</feature>
<dbReference type="PROSITE" id="PS00785">
    <property type="entry name" value="5_NUCLEOTIDASE_1"/>
    <property type="match status" value="1"/>
</dbReference>
<keyword evidence="7" id="KW-1185">Reference proteome</keyword>
<dbReference type="PROSITE" id="PS00786">
    <property type="entry name" value="5_NUCLEOTIDASE_2"/>
    <property type="match status" value="1"/>
</dbReference>
<dbReference type="InterPro" id="IPR006146">
    <property type="entry name" value="5'-Nucleotdase_CS"/>
</dbReference>
<reference evidence="6" key="1">
    <citation type="submission" date="2015-08" db="EMBL/GenBank/DDBJ databases">
        <title>Complete DNA Sequence of Pseudomonas syringae pv. actinidiae, the Causal Agent of Kiwifruit Canker Disease.</title>
        <authorList>
            <person name="Rikkerink E.H.A."/>
            <person name="Fineran P.C."/>
        </authorList>
    </citation>
    <scope>NUCLEOTIDE SEQUENCE</scope>
    <source>
        <strain evidence="6">SkMP5</strain>
    </source>
</reference>
<feature type="domain" description="Calcineurin-like phosphoesterase" evidence="4">
    <location>
        <begin position="41"/>
        <end position="292"/>
    </location>
</feature>
<dbReference type="PANTHER" id="PTHR11575:SF6">
    <property type="entry name" value="2',3'-CYCLIC-NUCLEOTIDE 2'-PHOSPHODIESTERASE_3'-NUCLEOTIDASE"/>
    <property type="match status" value="1"/>
</dbReference>
<comment type="similarity">
    <text evidence="1 3">Belongs to the 5'-nucleotidase family.</text>
</comment>
<dbReference type="GO" id="GO:0016788">
    <property type="term" value="F:hydrolase activity, acting on ester bonds"/>
    <property type="evidence" value="ECO:0007669"/>
    <property type="project" value="InterPro"/>
</dbReference>
<organism evidence="6">
    <name type="scientific">Mizugakiibacter sediminis</name>
    <dbReference type="NCBI Taxonomy" id="1475481"/>
    <lineage>
        <taxon>Bacteria</taxon>
        <taxon>Pseudomonadati</taxon>
        <taxon>Pseudomonadota</taxon>
        <taxon>Gammaproteobacteria</taxon>
        <taxon>Lysobacterales</taxon>
        <taxon>Rhodanobacteraceae</taxon>
        <taxon>Mizugakiibacter</taxon>
    </lineage>
</organism>
<dbReference type="PRINTS" id="PR01607">
    <property type="entry name" value="APYRASEFAMLY"/>
</dbReference>
<gene>
    <name evidence="6" type="ORF">MBSD_n0492</name>
</gene>
<keyword evidence="3 6" id="KW-0378">Hydrolase</keyword>
<dbReference type="RefSeq" id="WP_062534771.1">
    <property type="nucleotide sequence ID" value="NZ_DF970154.1"/>
</dbReference>
<dbReference type="Pfam" id="PF00149">
    <property type="entry name" value="Metallophos"/>
    <property type="match status" value="1"/>
</dbReference>